<dbReference type="Proteomes" id="UP001557485">
    <property type="component" value="Unassembled WGS sequence"/>
</dbReference>
<keyword evidence="5" id="KW-0255">Endonuclease</keyword>
<sequence>MSNLGDILRQVVCMPSDIPDDWSFLKLTDVCTPKQWRTIASDEMTSSGYPVFGANGFVGFYHDYNHEEETVAITCRGNTCGTINRIPPKTYITGNSMALDNVRRSVITQDYLYYALTYRGVGDSVSGSAQPQITGAGLKNIEFPAPNLPEQQKIAAILSTVDDVIEKTRAQIDKLKDLKAGMMQELLTKGIGHTEFKDSPVGRIPVGWDIKILPEISRFQNGKAFPSSDYLASDSSGVYLVKPVNLDPDGKVNWSYRSTAKLSLDYWGTASAYRVGAGEILMNLTAQSLEDDFLGRVCMTDLNAMCMLNQRIARITANEDIISQRYLFWALRGRFFRQHVERITQGSKVQHLYNSNLELAQIAYPTSKSEQCKISFILDGIESTIAKNRYKLKANEKLKKALMQDLLTGKVRVRIDNKVEGRVAV</sequence>
<dbReference type="PANTHER" id="PTHR30408:SF12">
    <property type="entry name" value="TYPE I RESTRICTION ENZYME MJAVIII SPECIFICITY SUBUNIT"/>
    <property type="match status" value="1"/>
</dbReference>
<evidence type="ECO:0000313" key="5">
    <source>
        <dbReference type="EMBL" id="MEX1668376.1"/>
    </source>
</evidence>
<dbReference type="InterPro" id="IPR000055">
    <property type="entry name" value="Restrct_endonuc_typeI_TRD"/>
</dbReference>
<comment type="caution">
    <text evidence="5">The sequence shown here is derived from an EMBL/GenBank/DDBJ whole genome shotgun (WGS) entry which is preliminary data.</text>
</comment>
<dbReference type="Gene3D" id="1.10.287.1120">
    <property type="entry name" value="Bipartite methylase S protein"/>
    <property type="match status" value="1"/>
</dbReference>
<dbReference type="Gene3D" id="3.90.220.20">
    <property type="entry name" value="DNA methylase specificity domains"/>
    <property type="match status" value="2"/>
</dbReference>
<organism evidence="5 6">
    <name type="scientific">Zhongshania guokunii</name>
    <dbReference type="NCBI Taxonomy" id="641783"/>
    <lineage>
        <taxon>Bacteria</taxon>
        <taxon>Pseudomonadati</taxon>
        <taxon>Pseudomonadota</taxon>
        <taxon>Gammaproteobacteria</taxon>
        <taxon>Cellvibrionales</taxon>
        <taxon>Spongiibacteraceae</taxon>
        <taxon>Zhongshania</taxon>
    </lineage>
</organism>
<dbReference type="PANTHER" id="PTHR30408">
    <property type="entry name" value="TYPE-1 RESTRICTION ENZYME ECOKI SPECIFICITY PROTEIN"/>
    <property type="match status" value="1"/>
</dbReference>
<gene>
    <name evidence="5" type="ORF">AB4876_05600</name>
</gene>
<dbReference type="RefSeq" id="WP_368380661.1">
    <property type="nucleotide sequence ID" value="NZ_JBFRYA010000004.1"/>
</dbReference>
<accession>A0ABV3U3F4</accession>
<keyword evidence="2" id="KW-0680">Restriction system</keyword>
<keyword evidence="5" id="KW-0378">Hydrolase</keyword>
<proteinExistence type="inferred from homology"/>
<dbReference type="GO" id="GO:0016787">
    <property type="term" value="F:hydrolase activity"/>
    <property type="evidence" value="ECO:0007669"/>
    <property type="project" value="UniProtKB-KW"/>
</dbReference>
<keyword evidence="3" id="KW-0238">DNA-binding</keyword>
<feature type="domain" description="Type I restriction modification DNA specificity" evidence="4">
    <location>
        <begin position="205"/>
        <end position="389"/>
    </location>
</feature>
<keyword evidence="6" id="KW-1185">Reference proteome</keyword>
<reference evidence="5 6" key="1">
    <citation type="journal article" date="2011" name="Int. J. Syst. Evol. Microbiol.">
        <title>Zhongshania antarctica gen. nov., sp. nov. and Zhongshania guokunii sp. nov., gammaproteobacteria respectively isolated from coastal attached (fast) ice and surface seawater of the Antarctic.</title>
        <authorList>
            <person name="Li H.J."/>
            <person name="Zhang X.Y."/>
            <person name="Chen C.X."/>
            <person name="Zhang Y.J."/>
            <person name="Gao Z.M."/>
            <person name="Yu Y."/>
            <person name="Chen X.L."/>
            <person name="Chen B."/>
            <person name="Zhang Y.Z."/>
        </authorList>
    </citation>
    <scope>NUCLEOTIDE SEQUENCE [LARGE SCALE GENOMIC DNA]</scope>
    <source>
        <strain evidence="5 6">ZS6-22T</strain>
    </source>
</reference>
<feature type="domain" description="Type I restriction modification DNA specificity" evidence="4">
    <location>
        <begin position="19"/>
        <end position="175"/>
    </location>
</feature>
<dbReference type="EMBL" id="JBFRYA010000004">
    <property type="protein sequence ID" value="MEX1668376.1"/>
    <property type="molecule type" value="Genomic_DNA"/>
</dbReference>
<evidence type="ECO:0000256" key="2">
    <source>
        <dbReference type="ARBA" id="ARBA00022747"/>
    </source>
</evidence>
<dbReference type="Pfam" id="PF01420">
    <property type="entry name" value="Methylase_S"/>
    <property type="match status" value="2"/>
</dbReference>
<evidence type="ECO:0000256" key="3">
    <source>
        <dbReference type="ARBA" id="ARBA00023125"/>
    </source>
</evidence>
<keyword evidence="5" id="KW-0540">Nuclease</keyword>
<name>A0ABV3U3F4_9GAMM</name>
<dbReference type="GO" id="GO:0004519">
    <property type="term" value="F:endonuclease activity"/>
    <property type="evidence" value="ECO:0007669"/>
    <property type="project" value="UniProtKB-KW"/>
</dbReference>
<protein>
    <submittedName>
        <fullName evidence="5">Restriction endonuclease subunit S</fullName>
        <ecNumber evidence="5">3.1.21.-</ecNumber>
    </submittedName>
</protein>
<evidence type="ECO:0000313" key="6">
    <source>
        <dbReference type="Proteomes" id="UP001557485"/>
    </source>
</evidence>
<dbReference type="InterPro" id="IPR052021">
    <property type="entry name" value="Type-I_RS_S_subunit"/>
</dbReference>
<dbReference type="InterPro" id="IPR044946">
    <property type="entry name" value="Restrct_endonuc_typeI_TRD_sf"/>
</dbReference>
<evidence type="ECO:0000259" key="4">
    <source>
        <dbReference type="Pfam" id="PF01420"/>
    </source>
</evidence>
<dbReference type="SUPFAM" id="SSF116734">
    <property type="entry name" value="DNA methylase specificity domain"/>
    <property type="match status" value="2"/>
</dbReference>
<evidence type="ECO:0000256" key="1">
    <source>
        <dbReference type="ARBA" id="ARBA00010923"/>
    </source>
</evidence>
<dbReference type="CDD" id="cd17266">
    <property type="entry name" value="RMtype1_S_Sau1132ORF3780P-TRD2-CR2_like"/>
    <property type="match status" value="1"/>
</dbReference>
<dbReference type="EC" id="3.1.21.-" evidence="5"/>
<comment type="similarity">
    <text evidence="1">Belongs to the type-I restriction system S methylase family.</text>
</comment>